<dbReference type="AlphaFoldDB" id="G7E5N2"/>
<sequence>MRELSGSAPQEYYNRFNSTRKDLDSPASRYSLARVVRRINLDLRDDSLPREGERKPAQFLNIYRELKEGYTDTHSLKALDTRVFFMIAHKLILCTSVKWFAEEPETAAMLEFLANREGLVL</sequence>
<evidence type="ECO:0000313" key="2">
    <source>
        <dbReference type="Proteomes" id="UP000009131"/>
    </source>
</evidence>
<dbReference type="Proteomes" id="UP000009131">
    <property type="component" value="Unassembled WGS sequence"/>
</dbReference>
<gene>
    <name evidence="1" type="primary">Mo04825</name>
    <name evidence="1" type="ORF">E5Q_04825</name>
</gene>
<reference evidence="1 2" key="2">
    <citation type="journal article" date="2012" name="Open Biol.">
        <title>Characteristics of nucleosomes and linker DNA regions on the genome of the basidiomycete Mixia osmundae revealed by mono- and dinucleosome mapping.</title>
        <authorList>
            <person name="Nishida H."/>
            <person name="Kondo S."/>
            <person name="Matsumoto T."/>
            <person name="Suzuki Y."/>
            <person name="Yoshikawa H."/>
            <person name="Taylor T.D."/>
            <person name="Sugiyama J."/>
        </authorList>
    </citation>
    <scope>NUCLEOTIDE SEQUENCE [LARGE SCALE GENOMIC DNA]</scope>
    <source>
        <strain evidence="2">CBS 9802 / IAM 14324 / JCM 22182 / KY 12970</strain>
    </source>
</reference>
<dbReference type="EMBL" id="BABT02000150">
    <property type="protein sequence ID" value="GAA98142.1"/>
    <property type="molecule type" value="Genomic_DNA"/>
</dbReference>
<protein>
    <submittedName>
        <fullName evidence="1">Uncharacterized protein</fullName>
    </submittedName>
</protein>
<organism evidence="1 2">
    <name type="scientific">Mixia osmundae (strain CBS 9802 / IAM 14324 / JCM 22182 / KY 12970)</name>
    <dbReference type="NCBI Taxonomy" id="764103"/>
    <lineage>
        <taxon>Eukaryota</taxon>
        <taxon>Fungi</taxon>
        <taxon>Dikarya</taxon>
        <taxon>Basidiomycota</taxon>
        <taxon>Pucciniomycotina</taxon>
        <taxon>Mixiomycetes</taxon>
        <taxon>Mixiales</taxon>
        <taxon>Mixiaceae</taxon>
        <taxon>Mixia</taxon>
    </lineage>
</organism>
<evidence type="ECO:0000313" key="1">
    <source>
        <dbReference type="EMBL" id="GAA98142.1"/>
    </source>
</evidence>
<dbReference type="RefSeq" id="XP_014569326.1">
    <property type="nucleotide sequence ID" value="XM_014713840.1"/>
</dbReference>
<accession>G7E5N2</accession>
<dbReference type="HOGENOM" id="CLU_2038631_0_0_1"/>
<keyword evidence="2" id="KW-1185">Reference proteome</keyword>
<reference evidence="1 2" key="1">
    <citation type="journal article" date="2011" name="J. Gen. Appl. Microbiol.">
        <title>Draft genome sequencing of the enigmatic basidiomycete Mixia osmundae.</title>
        <authorList>
            <person name="Nishida H."/>
            <person name="Nagatsuka Y."/>
            <person name="Sugiyama J."/>
        </authorList>
    </citation>
    <scope>NUCLEOTIDE SEQUENCE [LARGE SCALE GENOMIC DNA]</scope>
    <source>
        <strain evidence="2">CBS 9802 / IAM 14324 / JCM 22182 / KY 12970</strain>
    </source>
</reference>
<name>G7E5N2_MIXOS</name>
<proteinExistence type="predicted"/>
<dbReference type="InParanoid" id="G7E5N2"/>
<comment type="caution">
    <text evidence="1">The sequence shown here is derived from an EMBL/GenBank/DDBJ whole genome shotgun (WGS) entry which is preliminary data.</text>
</comment>